<protein>
    <submittedName>
        <fullName evidence="1">Uncharacterized protein</fullName>
    </submittedName>
</protein>
<evidence type="ECO:0000313" key="1">
    <source>
        <dbReference type="EMBL" id="ALJ61673.1"/>
    </source>
</evidence>
<name>A0A0P0FVB0_9BACE</name>
<dbReference type="RefSeq" id="WP_029428644.1">
    <property type="nucleotide sequence ID" value="NZ_DAWDZD010000017.1"/>
</dbReference>
<dbReference type="AlphaFoldDB" id="A0A0P0FVB0"/>
<dbReference type="Proteomes" id="UP000061809">
    <property type="component" value="Chromosome"/>
</dbReference>
<gene>
    <name evidence="1" type="ORF">BcellWH2_04456</name>
</gene>
<proteinExistence type="predicted"/>
<dbReference type="KEGG" id="bcel:BcellWH2_04456"/>
<sequence length="125" mass="14761">MYRDVPGRTYPYFTLFIFTFTPDYSPTCINLFTFAESNILNTHNHEFKKNSQLTTDTQEDILYKHCETTGKAELQAIRQIKKYLEKLNREHELSDQACRELKQLSKEIDKFVADCKKGKSRKRIG</sequence>
<organism evidence="1 2">
    <name type="scientific">Bacteroides cellulosilyticus</name>
    <dbReference type="NCBI Taxonomy" id="246787"/>
    <lineage>
        <taxon>Bacteria</taxon>
        <taxon>Pseudomonadati</taxon>
        <taxon>Bacteroidota</taxon>
        <taxon>Bacteroidia</taxon>
        <taxon>Bacteroidales</taxon>
        <taxon>Bacteroidaceae</taxon>
        <taxon>Bacteroides</taxon>
    </lineage>
</organism>
<accession>A0A0P0FVB0</accession>
<dbReference type="EMBL" id="CP012801">
    <property type="protein sequence ID" value="ALJ61673.1"/>
    <property type="molecule type" value="Genomic_DNA"/>
</dbReference>
<dbReference type="PATRIC" id="fig|246787.4.peg.4605"/>
<reference evidence="1 2" key="1">
    <citation type="journal article" date="2015" name="Science">
        <title>Genetic determinants of in vivo fitness and diet responsiveness in multiple human gut Bacteroides.</title>
        <authorList>
            <person name="Wu M."/>
            <person name="McNulty N.P."/>
            <person name="Rodionov D.A."/>
            <person name="Khoroshkin M.S."/>
            <person name="Griffin N.W."/>
            <person name="Cheng J."/>
            <person name="Latreille P."/>
            <person name="Kerstetter R.A."/>
            <person name="Terrapon N."/>
            <person name="Henrissat B."/>
            <person name="Osterman A.L."/>
            <person name="Gordon J.I."/>
        </authorList>
    </citation>
    <scope>NUCLEOTIDE SEQUENCE [LARGE SCALE GENOMIC DNA]</scope>
    <source>
        <strain evidence="1 2">WH2</strain>
    </source>
</reference>
<evidence type="ECO:0000313" key="2">
    <source>
        <dbReference type="Proteomes" id="UP000061809"/>
    </source>
</evidence>